<dbReference type="OrthoDB" id="678543at2759"/>
<proteinExistence type="predicted"/>
<dbReference type="EMBL" id="JAAALK010000283">
    <property type="protein sequence ID" value="KAG8073718.1"/>
    <property type="molecule type" value="Genomic_DNA"/>
</dbReference>
<keyword evidence="6" id="KW-0175">Coiled coil</keyword>
<evidence type="ECO:0000313" key="9">
    <source>
        <dbReference type="EMBL" id="KAG8073718.1"/>
    </source>
</evidence>
<name>A0A8J5T4Y7_ZIZPA</name>
<evidence type="ECO:0000259" key="8">
    <source>
        <dbReference type="PROSITE" id="PS51032"/>
    </source>
</evidence>
<dbReference type="PANTHER" id="PTHR31190:SF504">
    <property type="entry name" value="AP2 DOMAIN CONTAINING PROTEIN, EXPRESSED"/>
    <property type="match status" value="1"/>
</dbReference>
<feature type="region of interest" description="Disordered" evidence="7">
    <location>
        <begin position="86"/>
        <end position="112"/>
    </location>
</feature>
<feature type="compositionally biased region" description="Basic and acidic residues" evidence="7">
    <location>
        <begin position="15"/>
        <end position="25"/>
    </location>
</feature>
<dbReference type="GO" id="GO:0003677">
    <property type="term" value="F:DNA binding"/>
    <property type="evidence" value="ECO:0007669"/>
    <property type="project" value="UniProtKB-KW"/>
</dbReference>
<feature type="domain" description="AP2/ERF" evidence="8">
    <location>
        <begin position="217"/>
        <end position="274"/>
    </location>
</feature>
<keyword evidence="3" id="KW-0238">DNA-binding</keyword>
<evidence type="ECO:0000256" key="5">
    <source>
        <dbReference type="ARBA" id="ARBA00023242"/>
    </source>
</evidence>
<evidence type="ECO:0000256" key="2">
    <source>
        <dbReference type="ARBA" id="ARBA00023015"/>
    </source>
</evidence>
<dbReference type="GO" id="GO:0005634">
    <property type="term" value="C:nucleus"/>
    <property type="evidence" value="ECO:0007669"/>
    <property type="project" value="UniProtKB-SubCell"/>
</dbReference>
<evidence type="ECO:0000313" key="10">
    <source>
        <dbReference type="Proteomes" id="UP000729402"/>
    </source>
</evidence>
<evidence type="ECO:0000256" key="3">
    <source>
        <dbReference type="ARBA" id="ARBA00023125"/>
    </source>
</evidence>
<evidence type="ECO:0000256" key="6">
    <source>
        <dbReference type="SAM" id="Coils"/>
    </source>
</evidence>
<keyword evidence="2" id="KW-0805">Transcription regulation</keyword>
<dbReference type="AlphaFoldDB" id="A0A8J5T4Y7"/>
<keyword evidence="4" id="KW-0804">Transcription</keyword>
<dbReference type="GO" id="GO:0003700">
    <property type="term" value="F:DNA-binding transcription factor activity"/>
    <property type="evidence" value="ECO:0007669"/>
    <property type="project" value="InterPro"/>
</dbReference>
<comment type="caution">
    <text evidence="9">The sequence shown here is derived from an EMBL/GenBank/DDBJ whole genome shotgun (WGS) entry which is preliminary data.</text>
</comment>
<reference evidence="9" key="1">
    <citation type="journal article" date="2021" name="bioRxiv">
        <title>Whole Genome Assembly and Annotation of Northern Wild Rice, Zizania palustris L., Supports a Whole Genome Duplication in the Zizania Genus.</title>
        <authorList>
            <person name="Haas M."/>
            <person name="Kono T."/>
            <person name="Macchietto M."/>
            <person name="Millas R."/>
            <person name="McGilp L."/>
            <person name="Shao M."/>
            <person name="Duquette J."/>
            <person name="Hirsch C.N."/>
            <person name="Kimball J."/>
        </authorList>
    </citation>
    <scope>NUCLEOTIDE SEQUENCE</scope>
    <source>
        <tissue evidence="9">Fresh leaf tissue</tissue>
    </source>
</reference>
<evidence type="ECO:0000256" key="7">
    <source>
        <dbReference type="SAM" id="MobiDB-lite"/>
    </source>
</evidence>
<dbReference type="GO" id="GO:0009873">
    <property type="term" value="P:ethylene-activated signaling pathway"/>
    <property type="evidence" value="ECO:0007669"/>
    <property type="project" value="InterPro"/>
</dbReference>
<dbReference type="SMART" id="SM00380">
    <property type="entry name" value="AP2"/>
    <property type="match status" value="1"/>
</dbReference>
<evidence type="ECO:0000256" key="4">
    <source>
        <dbReference type="ARBA" id="ARBA00023163"/>
    </source>
</evidence>
<feature type="coiled-coil region" evidence="6">
    <location>
        <begin position="362"/>
        <end position="389"/>
    </location>
</feature>
<dbReference type="InterPro" id="IPR044808">
    <property type="entry name" value="ERF_plant"/>
</dbReference>
<dbReference type="FunFam" id="3.30.730.10:FF:000001">
    <property type="entry name" value="Ethylene-responsive transcription factor 2"/>
    <property type="match status" value="1"/>
</dbReference>
<dbReference type="InterPro" id="IPR001471">
    <property type="entry name" value="AP2/ERF_dom"/>
</dbReference>
<evidence type="ECO:0000256" key="1">
    <source>
        <dbReference type="ARBA" id="ARBA00004123"/>
    </source>
</evidence>
<dbReference type="Pfam" id="PF00847">
    <property type="entry name" value="AP2"/>
    <property type="match status" value="1"/>
</dbReference>
<dbReference type="PROSITE" id="PS51032">
    <property type="entry name" value="AP2_ERF"/>
    <property type="match status" value="1"/>
</dbReference>
<accession>A0A8J5T4Y7</accession>
<keyword evidence="5" id="KW-0539">Nucleus</keyword>
<feature type="compositionally biased region" description="Low complexity" evidence="7">
    <location>
        <begin position="101"/>
        <end position="111"/>
    </location>
</feature>
<dbReference type="CDD" id="cd00018">
    <property type="entry name" value="AP2"/>
    <property type="match status" value="1"/>
</dbReference>
<dbReference type="PANTHER" id="PTHR31190">
    <property type="entry name" value="DNA-BINDING DOMAIN"/>
    <property type="match status" value="1"/>
</dbReference>
<organism evidence="9 10">
    <name type="scientific">Zizania palustris</name>
    <name type="common">Northern wild rice</name>
    <dbReference type="NCBI Taxonomy" id="103762"/>
    <lineage>
        <taxon>Eukaryota</taxon>
        <taxon>Viridiplantae</taxon>
        <taxon>Streptophyta</taxon>
        <taxon>Embryophyta</taxon>
        <taxon>Tracheophyta</taxon>
        <taxon>Spermatophyta</taxon>
        <taxon>Magnoliopsida</taxon>
        <taxon>Liliopsida</taxon>
        <taxon>Poales</taxon>
        <taxon>Poaceae</taxon>
        <taxon>BOP clade</taxon>
        <taxon>Oryzoideae</taxon>
        <taxon>Oryzeae</taxon>
        <taxon>Zizaniinae</taxon>
        <taxon>Zizania</taxon>
    </lineage>
</organism>
<reference evidence="9" key="2">
    <citation type="submission" date="2021-02" db="EMBL/GenBank/DDBJ databases">
        <authorList>
            <person name="Kimball J.A."/>
            <person name="Haas M.W."/>
            <person name="Macchietto M."/>
            <person name="Kono T."/>
            <person name="Duquette J."/>
            <person name="Shao M."/>
        </authorList>
    </citation>
    <scope>NUCLEOTIDE SEQUENCE</scope>
    <source>
        <tissue evidence="9">Fresh leaf tissue</tissue>
    </source>
</reference>
<protein>
    <recommendedName>
        <fullName evidence="8">AP2/ERF domain-containing protein</fullName>
    </recommendedName>
</protein>
<dbReference type="Proteomes" id="UP000729402">
    <property type="component" value="Unassembled WGS sequence"/>
</dbReference>
<sequence>MKQQPTDSSTQPIRRPQDWERESPRRPQPSHISTRFFFSIYGRNSGRTSGIKKKKDHGGMCGGAILAGLTPAKVRRRLTTAVLLPEADDTAERRNTRRRTAAATSSTDGTDFQTQFELFKDEEEEEEDDDETLDVLRLPVARASGSKLKSSACAMRAHPTPKHSFFEQSFLLSEESCACRRRLELTRSPLVPLSPEVSDVSSISKPRVVAGRKIGNKYRGVRPRPSGRWAAEIRDPRLGRRVWLGTYGSAEEAARAYDREARRIRGKGARLNFPCEGDPRRTIDLNQPAVAISDDDWIAHGAAGAGNVGHAGSENSLTKIKNLIEHGPHDEQMVRVISELMEDGGRSNDARLSGVVALISGYRREREEMAAVERDLESRRMKLNEKKRQIARLIICPIGNRAGL</sequence>
<keyword evidence="10" id="KW-1185">Reference proteome</keyword>
<gene>
    <name evidence="9" type="ORF">GUJ93_ZPchr0006g46227</name>
</gene>
<feature type="compositionally biased region" description="Polar residues" evidence="7">
    <location>
        <begin position="1"/>
        <end position="12"/>
    </location>
</feature>
<comment type="subcellular location">
    <subcellularLocation>
        <location evidence="1">Nucleus</location>
    </subcellularLocation>
</comment>
<feature type="region of interest" description="Disordered" evidence="7">
    <location>
        <begin position="1"/>
        <end position="33"/>
    </location>
</feature>